<dbReference type="OrthoDB" id="9763894at2"/>
<dbReference type="Pfam" id="PF01314">
    <property type="entry name" value="AFOR_C"/>
    <property type="match status" value="1"/>
</dbReference>
<dbReference type="PANTHER" id="PTHR30038">
    <property type="entry name" value="ALDEHYDE FERREDOXIN OXIDOREDUCTASE"/>
    <property type="match status" value="1"/>
</dbReference>
<dbReference type="InterPro" id="IPR036021">
    <property type="entry name" value="Tungsten_al_ferr_oxy-like_C"/>
</dbReference>
<evidence type="ECO:0000256" key="2">
    <source>
        <dbReference type="ARBA" id="ARBA00011032"/>
    </source>
</evidence>
<feature type="compositionally biased region" description="Polar residues" evidence="9">
    <location>
        <begin position="587"/>
        <end position="597"/>
    </location>
</feature>
<dbReference type="InterPro" id="IPR013984">
    <property type="entry name" value="Ald_Fedxn_OxRdtase_dom2"/>
</dbReference>
<dbReference type="GO" id="GO:0046872">
    <property type="term" value="F:metal ion binding"/>
    <property type="evidence" value="ECO:0007669"/>
    <property type="project" value="UniProtKB-KW"/>
</dbReference>
<keyword evidence="3" id="KW-0004">4Fe-4S</keyword>
<dbReference type="InterPro" id="IPR001203">
    <property type="entry name" value="OxRdtase_Ald_Fedxn_C"/>
</dbReference>
<dbReference type="InterPro" id="IPR013985">
    <property type="entry name" value="Ald_Fedxn_OxRdtase_dom3"/>
</dbReference>
<reference evidence="11 12" key="1">
    <citation type="submission" date="2015-09" db="EMBL/GenBank/DDBJ databases">
        <title>Genome of Desulfovibrio dechloracetivorans BerOc1, a mercury methylating strain isolated from highly hydrocarbons and metals contaminated coastal sediments.</title>
        <authorList>
            <person name="Goni Urriza M."/>
            <person name="Gassie C."/>
            <person name="Bouchez O."/>
            <person name="Klopp C."/>
            <person name="Ranchou-Peyruse A."/>
            <person name="Remy G."/>
        </authorList>
    </citation>
    <scope>NUCLEOTIDE SEQUENCE [LARGE SCALE GENOMIC DNA]</scope>
    <source>
        <strain evidence="11 12">BerOc1</strain>
    </source>
</reference>
<evidence type="ECO:0000313" key="12">
    <source>
        <dbReference type="Proteomes" id="UP000181901"/>
    </source>
</evidence>
<evidence type="ECO:0000256" key="8">
    <source>
        <dbReference type="ARBA" id="ARBA00049934"/>
    </source>
</evidence>
<accession>A0A1J5MTQ8</accession>
<feature type="region of interest" description="Disordered" evidence="9">
    <location>
        <begin position="577"/>
        <end position="597"/>
    </location>
</feature>
<dbReference type="Pfam" id="PF02730">
    <property type="entry name" value="AFOR_N"/>
    <property type="match status" value="1"/>
</dbReference>
<comment type="similarity">
    <text evidence="2">Belongs to the AOR/FOR family.</text>
</comment>
<comment type="cofactor">
    <cofactor evidence="8">
        <name>tungstopterin</name>
        <dbReference type="ChEBI" id="CHEBI:30402"/>
    </cofactor>
</comment>
<keyword evidence="6" id="KW-0408">Iron</keyword>
<protein>
    <submittedName>
        <fullName evidence="11">Putative oxidoreductase YdhV</fullName>
        <ecNumber evidence="11">1.-.-.-</ecNumber>
    </submittedName>
</protein>
<evidence type="ECO:0000259" key="10">
    <source>
        <dbReference type="SMART" id="SM00790"/>
    </source>
</evidence>
<dbReference type="GO" id="GO:0009055">
    <property type="term" value="F:electron transfer activity"/>
    <property type="evidence" value="ECO:0007669"/>
    <property type="project" value="InterPro"/>
</dbReference>
<dbReference type="GO" id="GO:0016625">
    <property type="term" value="F:oxidoreductase activity, acting on the aldehyde or oxo group of donors, iron-sulfur protein as acceptor"/>
    <property type="evidence" value="ECO:0007669"/>
    <property type="project" value="InterPro"/>
</dbReference>
<evidence type="ECO:0000313" key="11">
    <source>
        <dbReference type="EMBL" id="OIQ50013.1"/>
    </source>
</evidence>
<dbReference type="SUPFAM" id="SSF48310">
    <property type="entry name" value="Aldehyde ferredoxin oxidoreductase, C-terminal domains"/>
    <property type="match status" value="1"/>
</dbReference>
<proteinExistence type="inferred from homology"/>
<name>A0A1J5MTQ8_9BACT</name>
<evidence type="ECO:0000256" key="4">
    <source>
        <dbReference type="ARBA" id="ARBA00022723"/>
    </source>
</evidence>
<gene>
    <name evidence="11" type="primary">ydhV_4</name>
    <name evidence="11" type="ORF">BerOc1_01943</name>
</gene>
<evidence type="ECO:0000256" key="1">
    <source>
        <dbReference type="ARBA" id="ARBA00001966"/>
    </source>
</evidence>
<dbReference type="EC" id="1.-.-.-" evidence="11"/>
<dbReference type="Gene3D" id="3.60.9.10">
    <property type="entry name" value="Aldehyde ferredoxin oxidoreductase, N-terminal domain"/>
    <property type="match status" value="1"/>
</dbReference>
<comment type="caution">
    <text evidence="11">The sequence shown here is derived from an EMBL/GenBank/DDBJ whole genome shotgun (WGS) entry which is preliminary data.</text>
</comment>
<evidence type="ECO:0000256" key="6">
    <source>
        <dbReference type="ARBA" id="ARBA00023004"/>
    </source>
</evidence>
<dbReference type="AlphaFoldDB" id="A0A1J5MTQ8"/>
<evidence type="ECO:0000256" key="9">
    <source>
        <dbReference type="SAM" id="MobiDB-lite"/>
    </source>
</evidence>
<dbReference type="Gene3D" id="1.10.569.10">
    <property type="entry name" value="Aldehyde Ferredoxin Oxidoreductase Protein, subunit A, domain 2"/>
    <property type="match status" value="1"/>
</dbReference>
<keyword evidence="4" id="KW-0479">Metal-binding</keyword>
<dbReference type="Gene3D" id="1.10.599.10">
    <property type="entry name" value="Aldehyde Ferredoxin Oxidoreductase Protein, subunit A, domain 3"/>
    <property type="match status" value="1"/>
</dbReference>
<dbReference type="InterPro" id="IPR036503">
    <property type="entry name" value="Ald_Fedxn_OxRdtase_N_sf"/>
</dbReference>
<dbReference type="SUPFAM" id="SSF56228">
    <property type="entry name" value="Aldehyde ferredoxin oxidoreductase, N-terminal domain"/>
    <property type="match status" value="1"/>
</dbReference>
<dbReference type="RefSeq" id="WP_071545485.1">
    <property type="nucleotide sequence ID" value="NZ_LKAQ01000004.1"/>
</dbReference>
<dbReference type="InterPro" id="IPR013983">
    <property type="entry name" value="Ald_Fedxn_OxRdtase_N"/>
</dbReference>
<sequence>MIRDFFRVMVVDLTTGKTRLKEIPGRAEYLGGSGLAAHLFREFGHIDRDWDDPEQPLIFAIGPLTGYFPLMSKTCCAFRSPYHNQYTESYAGGKSALSLRFADLDALVVTGKAKRLTAVCVGSRLVDVRDVEYMRGFDAIQTGRVLRKIFPGSGRRSIMRIGPAGENLSAYACINVDTFRHFGRMGGGAVMGAKNLKAICVLGDRGFDLPEGKAYPKLYKHIFEQLTTTEMMAKYHGLGTAVNINPLNALKSLPWKNLQQTSSPEAEKISGETFADDTLLRNAACAGCPVGCIHVGFVREQFQTNNQYLYRQVGYDYEPIFSCGGMLEVTEAPEVLRILDVIEKEGLDCMSAGVALAWATEALEKGAISENETLEPLKWGDSETYMRAVEHLGRQDNDFYRLLAQGTMKCAKRYGGEDYACVLGQEMAGYATGEVFFVAEGLGFRHSHLDSGGYAYDQKHDEKDVDKALNFLLQDGRERIVLNCMVGCLFSRGVYKDDLLAEALESVGYGELNGSMEDIGRRVQRMRWRLRLEMGYRPDEVVIPKRYTEITTWKGPVDVDYMDALRRAYAAKIMEMGAPPEDEGTQAPLSTAKKTPS</sequence>
<dbReference type="PANTHER" id="PTHR30038:SF8">
    <property type="entry name" value="ALDEHYDE FERREDOXIN OXIDOREDUCTASE"/>
    <property type="match status" value="1"/>
</dbReference>
<comment type="cofactor">
    <cofactor evidence="1">
        <name>[4Fe-4S] cluster</name>
        <dbReference type="ChEBI" id="CHEBI:49883"/>
    </cofactor>
</comment>
<dbReference type="InterPro" id="IPR051919">
    <property type="entry name" value="W-dependent_AOR"/>
</dbReference>
<evidence type="ECO:0000256" key="7">
    <source>
        <dbReference type="ARBA" id="ARBA00023014"/>
    </source>
</evidence>
<keyword evidence="5 11" id="KW-0560">Oxidoreductase</keyword>
<dbReference type="SMART" id="SM00790">
    <property type="entry name" value="AFOR_N"/>
    <property type="match status" value="1"/>
</dbReference>
<organism evidence="11 12">
    <name type="scientific">Pseudodesulfovibrio hydrargyri</name>
    <dbReference type="NCBI Taxonomy" id="2125990"/>
    <lineage>
        <taxon>Bacteria</taxon>
        <taxon>Pseudomonadati</taxon>
        <taxon>Thermodesulfobacteriota</taxon>
        <taxon>Desulfovibrionia</taxon>
        <taxon>Desulfovibrionales</taxon>
        <taxon>Desulfovibrionaceae</taxon>
    </lineage>
</organism>
<evidence type="ECO:0000256" key="3">
    <source>
        <dbReference type="ARBA" id="ARBA00022485"/>
    </source>
</evidence>
<evidence type="ECO:0000256" key="5">
    <source>
        <dbReference type="ARBA" id="ARBA00023002"/>
    </source>
</evidence>
<keyword evidence="12" id="KW-1185">Reference proteome</keyword>
<dbReference type="EMBL" id="LKAQ01000004">
    <property type="protein sequence ID" value="OIQ50013.1"/>
    <property type="molecule type" value="Genomic_DNA"/>
</dbReference>
<keyword evidence="7" id="KW-0411">Iron-sulfur</keyword>
<dbReference type="GO" id="GO:0051539">
    <property type="term" value="F:4 iron, 4 sulfur cluster binding"/>
    <property type="evidence" value="ECO:0007669"/>
    <property type="project" value="UniProtKB-KW"/>
</dbReference>
<dbReference type="Proteomes" id="UP000181901">
    <property type="component" value="Unassembled WGS sequence"/>
</dbReference>
<feature type="domain" description="Aldehyde ferredoxin oxidoreductase N-terminal" evidence="10">
    <location>
        <begin position="6"/>
        <end position="205"/>
    </location>
</feature>